<evidence type="ECO:0000313" key="4">
    <source>
        <dbReference type="Proteomes" id="UP000218151"/>
    </source>
</evidence>
<keyword evidence="4" id="KW-1185">Reference proteome</keyword>
<comment type="caution">
    <text evidence="3">The sequence shown here is derived from an EMBL/GenBank/DDBJ whole genome shotgun (WGS) entry which is preliminary data.</text>
</comment>
<dbReference type="InterPro" id="IPR042099">
    <property type="entry name" value="ANL_N_sf"/>
</dbReference>
<dbReference type="AlphaFoldDB" id="A0A2A2SJD7"/>
<dbReference type="PANTHER" id="PTHR24096">
    <property type="entry name" value="LONG-CHAIN-FATTY-ACID--COA LIGASE"/>
    <property type="match status" value="1"/>
</dbReference>
<feature type="domain" description="AMP-dependent synthetase/ligase" evidence="1">
    <location>
        <begin position="19"/>
        <end position="357"/>
    </location>
</feature>
<dbReference type="Pfam" id="PF13193">
    <property type="entry name" value="AMP-binding_C"/>
    <property type="match status" value="1"/>
</dbReference>
<dbReference type="InterPro" id="IPR000873">
    <property type="entry name" value="AMP-dep_synth/lig_dom"/>
</dbReference>
<dbReference type="Gene3D" id="3.30.300.30">
    <property type="match status" value="1"/>
</dbReference>
<dbReference type="Gene3D" id="3.40.50.12780">
    <property type="entry name" value="N-terminal domain of ligase-like"/>
    <property type="match status" value="1"/>
</dbReference>
<dbReference type="InterPro" id="IPR025110">
    <property type="entry name" value="AMP-bd_C"/>
</dbReference>
<organism evidence="3 4">
    <name type="scientific">Sphingomonas lenta</name>
    <dbReference type="NCBI Taxonomy" id="1141887"/>
    <lineage>
        <taxon>Bacteria</taxon>
        <taxon>Pseudomonadati</taxon>
        <taxon>Pseudomonadota</taxon>
        <taxon>Alphaproteobacteria</taxon>
        <taxon>Sphingomonadales</taxon>
        <taxon>Sphingomonadaceae</taxon>
        <taxon>Sphingomonas</taxon>
    </lineage>
</organism>
<dbReference type="RefSeq" id="WP_095996376.1">
    <property type="nucleotide sequence ID" value="NZ_NSLI01000001.1"/>
</dbReference>
<protein>
    <submittedName>
        <fullName evidence="3">4-coumarate--CoA ligase</fullName>
    </submittedName>
</protein>
<reference evidence="4" key="1">
    <citation type="submission" date="2017-09" db="EMBL/GenBank/DDBJ databases">
        <authorList>
            <person name="Feng G."/>
            <person name="Zhu H."/>
        </authorList>
    </citation>
    <scope>NUCLEOTIDE SEQUENCE [LARGE SCALE GENOMIC DNA]</scope>
    <source>
        <strain evidence="4">1PNM-20</strain>
    </source>
</reference>
<keyword evidence="3" id="KW-0436">Ligase</keyword>
<dbReference type="GO" id="GO:0016405">
    <property type="term" value="F:CoA-ligase activity"/>
    <property type="evidence" value="ECO:0007669"/>
    <property type="project" value="TreeGrafter"/>
</dbReference>
<gene>
    <name evidence="3" type="ORF">CKY28_00455</name>
</gene>
<evidence type="ECO:0000313" key="3">
    <source>
        <dbReference type="EMBL" id="PAX09270.1"/>
    </source>
</evidence>
<evidence type="ECO:0000259" key="2">
    <source>
        <dbReference type="Pfam" id="PF13193"/>
    </source>
</evidence>
<accession>A0A2A2SJD7</accession>
<dbReference type="InterPro" id="IPR020845">
    <property type="entry name" value="AMP-binding_CS"/>
</dbReference>
<dbReference type="Proteomes" id="UP000218151">
    <property type="component" value="Unassembled WGS sequence"/>
</dbReference>
<sequence length="501" mass="53873">MTAADLLASPFATLPDLIRAHAAERGAKTAIADERRALTYAELDRLVDRVAAGLQRDGVPQGAAVAIVAYPSVEQAAVFLGTVRAGCLATPIAPSATPDQIAAMIRDSGAPLAFADAANAAAAPDAVCLEELDTWLPPDDARPAPVEIAPEDGFNIIYSSGTTGTPKGIVQSHAMRWQHLGRNSAAGFGDAVTMVATPLYSNTTLVTFLPTLGWGGAAVLMAKFDARRFLELAEKHRATHAMLVPVQYQRIMAVPDFDRFDLSSFRLKTCTSAPFKPELKADVLARWPGLLIEYYGMTEGGGTCVLNCNAHPDKLHTVGQPLDGHDIRLIDDEGREVAPGEMGEVVGRSAAMMNGYHGREGATREAEWYDGEGRRYIRHGDVGRFDEDGFLILLDRKKDMIITGGFNIYPSDLEAVLLRHPAVADATVVGVPSEAWGETPVGFYVSRDPGANIDAVLAWFNGQVGKTQRLSALHQVDELPRSAIGKVLKRELRDRLLGQTA</sequence>
<dbReference type="PROSITE" id="PS00455">
    <property type="entry name" value="AMP_BINDING"/>
    <property type="match status" value="1"/>
</dbReference>
<dbReference type="Pfam" id="PF00501">
    <property type="entry name" value="AMP-binding"/>
    <property type="match status" value="1"/>
</dbReference>
<dbReference type="OrthoDB" id="9803968at2"/>
<dbReference type="InterPro" id="IPR045851">
    <property type="entry name" value="AMP-bd_C_sf"/>
</dbReference>
<dbReference type="EMBL" id="NSLI01000001">
    <property type="protein sequence ID" value="PAX09270.1"/>
    <property type="molecule type" value="Genomic_DNA"/>
</dbReference>
<feature type="domain" description="AMP-binding enzyme C-terminal" evidence="2">
    <location>
        <begin position="413"/>
        <end position="486"/>
    </location>
</feature>
<evidence type="ECO:0000259" key="1">
    <source>
        <dbReference type="Pfam" id="PF00501"/>
    </source>
</evidence>
<name>A0A2A2SJD7_9SPHN</name>
<dbReference type="SUPFAM" id="SSF56801">
    <property type="entry name" value="Acetyl-CoA synthetase-like"/>
    <property type="match status" value="1"/>
</dbReference>
<proteinExistence type="predicted"/>
<dbReference type="PANTHER" id="PTHR24096:SF267">
    <property type="entry name" value="MALONATE--COA LIGASE ACSF3, MITOCHONDRIAL"/>
    <property type="match status" value="1"/>
</dbReference>